<proteinExistence type="inferred from homology"/>
<keyword evidence="10" id="KW-1185">Reference proteome</keyword>
<dbReference type="EMBL" id="JACHFM010000003">
    <property type="protein sequence ID" value="MBB5223250.1"/>
    <property type="molecule type" value="Genomic_DNA"/>
</dbReference>
<comment type="caution">
    <text evidence="9">The sequence shown here is derived from an EMBL/GenBank/DDBJ whole genome shotgun (WGS) entry which is preliminary data.</text>
</comment>
<dbReference type="Proteomes" id="UP000549457">
    <property type="component" value="Unassembled WGS sequence"/>
</dbReference>
<dbReference type="AlphaFoldDB" id="A0A840SR56"/>
<keyword evidence="5 8" id="KW-0812">Transmembrane</keyword>
<feature type="transmembrane region" description="Helical" evidence="8">
    <location>
        <begin position="12"/>
        <end position="43"/>
    </location>
</feature>
<dbReference type="PANTHER" id="PTHR21716">
    <property type="entry name" value="TRANSMEMBRANE PROTEIN"/>
    <property type="match status" value="1"/>
</dbReference>
<sequence length="359" mass="38757">MAVSARRQAQFWGIGFVVLALVLWLLGTTLLPFLLGAGLAYFLDPVADRLERAGLSRLIATSVIAFSVVVAFAAVLLFAVPALIEQVQGLVTALPTFIDQLTGILGRRYPEIFGEHSLIMRNLGEIEVALRDNGMTVLNQLLAGSLEVLNFIFLLVIAPVVAFYLLLDWDRMVARVNAILPRAHAPTIRRLAREIDSVLAGFVRGQLTVCLILGTCYALALMTIGLQFGFLIGMTAGLIAFIPYVGSVVGLTLSVGIALFQFWDAKIWIVVTLGVFLFGQFVEGNVLQPKLIGKSVGLHPVWLLLALSVFGTLFGFAGLLVAVPVAAALGVIGRFGLERYMASPIYTGRARALSEDEET</sequence>
<dbReference type="GO" id="GO:0005886">
    <property type="term" value="C:plasma membrane"/>
    <property type="evidence" value="ECO:0007669"/>
    <property type="project" value="UniProtKB-SubCell"/>
</dbReference>
<keyword evidence="7 8" id="KW-0472">Membrane</keyword>
<dbReference type="PANTHER" id="PTHR21716:SF53">
    <property type="entry name" value="PERMEASE PERM-RELATED"/>
    <property type="match status" value="1"/>
</dbReference>
<evidence type="ECO:0000256" key="2">
    <source>
        <dbReference type="ARBA" id="ARBA00009773"/>
    </source>
</evidence>
<feature type="transmembrane region" description="Helical" evidence="8">
    <location>
        <begin position="55"/>
        <end position="84"/>
    </location>
</feature>
<comment type="subcellular location">
    <subcellularLocation>
        <location evidence="1">Cell membrane</location>
        <topology evidence="1">Multi-pass membrane protein</topology>
    </subcellularLocation>
</comment>
<gene>
    <name evidence="9" type="ORF">HNP73_003197</name>
</gene>
<feature type="transmembrane region" description="Helical" evidence="8">
    <location>
        <begin position="209"/>
        <end position="232"/>
    </location>
</feature>
<reference evidence="9 10" key="1">
    <citation type="submission" date="2020-08" db="EMBL/GenBank/DDBJ databases">
        <title>Genomic Encyclopedia of Type Strains, Phase IV (KMG-IV): sequencing the most valuable type-strain genomes for metagenomic binning, comparative biology and taxonomic classification.</title>
        <authorList>
            <person name="Goeker M."/>
        </authorList>
    </citation>
    <scope>NUCLEOTIDE SEQUENCE [LARGE SCALE GENOMIC DNA]</scope>
    <source>
        <strain evidence="9 10">DSM 101730</strain>
    </source>
</reference>
<accession>A0A840SR56</accession>
<evidence type="ECO:0000256" key="5">
    <source>
        <dbReference type="ARBA" id="ARBA00022692"/>
    </source>
</evidence>
<dbReference type="InterPro" id="IPR002549">
    <property type="entry name" value="AI-2E-like"/>
</dbReference>
<dbReference type="GO" id="GO:0055085">
    <property type="term" value="P:transmembrane transport"/>
    <property type="evidence" value="ECO:0007669"/>
    <property type="project" value="TreeGrafter"/>
</dbReference>
<feature type="transmembrane region" description="Helical" evidence="8">
    <location>
        <begin position="302"/>
        <end position="332"/>
    </location>
</feature>
<feature type="transmembrane region" description="Helical" evidence="8">
    <location>
        <begin position="148"/>
        <end position="167"/>
    </location>
</feature>
<evidence type="ECO:0000313" key="9">
    <source>
        <dbReference type="EMBL" id="MBB5223250.1"/>
    </source>
</evidence>
<feature type="transmembrane region" description="Helical" evidence="8">
    <location>
        <begin position="238"/>
        <end position="260"/>
    </location>
</feature>
<evidence type="ECO:0000313" key="10">
    <source>
        <dbReference type="Proteomes" id="UP000549457"/>
    </source>
</evidence>
<name>A0A840SR56_9RHOB</name>
<evidence type="ECO:0000256" key="3">
    <source>
        <dbReference type="ARBA" id="ARBA00022448"/>
    </source>
</evidence>
<keyword evidence="6 8" id="KW-1133">Transmembrane helix</keyword>
<evidence type="ECO:0000256" key="8">
    <source>
        <dbReference type="SAM" id="Phobius"/>
    </source>
</evidence>
<feature type="transmembrane region" description="Helical" evidence="8">
    <location>
        <begin position="267"/>
        <end position="282"/>
    </location>
</feature>
<dbReference type="RefSeq" id="WP_184151738.1">
    <property type="nucleotide sequence ID" value="NZ_JACHFM010000003.1"/>
</dbReference>
<evidence type="ECO:0000256" key="1">
    <source>
        <dbReference type="ARBA" id="ARBA00004651"/>
    </source>
</evidence>
<evidence type="ECO:0000256" key="6">
    <source>
        <dbReference type="ARBA" id="ARBA00022989"/>
    </source>
</evidence>
<organism evidence="9 10">
    <name type="scientific">Amaricoccus macauensis</name>
    <dbReference type="NCBI Taxonomy" id="57001"/>
    <lineage>
        <taxon>Bacteria</taxon>
        <taxon>Pseudomonadati</taxon>
        <taxon>Pseudomonadota</taxon>
        <taxon>Alphaproteobacteria</taxon>
        <taxon>Rhodobacterales</taxon>
        <taxon>Paracoccaceae</taxon>
        <taxon>Amaricoccus</taxon>
    </lineage>
</organism>
<protein>
    <submittedName>
        <fullName evidence="9">Putative PurR-regulated permease PerM</fullName>
    </submittedName>
</protein>
<keyword evidence="4" id="KW-1003">Cell membrane</keyword>
<keyword evidence="3" id="KW-0813">Transport</keyword>
<evidence type="ECO:0000256" key="4">
    <source>
        <dbReference type="ARBA" id="ARBA00022475"/>
    </source>
</evidence>
<evidence type="ECO:0000256" key="7">
    <source>
        <dbReference type="ARBA" id="ARBA00023136"/>
    </source>
</evidence>
<dbReference type="Pfam" id="PF01594">
    <property type="entry name" value="AI-2E_transport"/>
    <property type="match status" value="1"/>
</dbReference>
<comment type="similarity">
    <text evidence="2">Belongs to the autoinducer-2 exporter (AI-2E) (TC 2.A.86) family.</text>
</comment>